<proteinExistence type="predicted"/>
<reference evidence="2" key="1">
    <citation type="submission" date="2023-03" db="EMBL/GenBank/DDBJ databases">
        <title>Massive genome expansion in bonnet fungi (Mycena s.s.) driven by repeated elements and novel gene families across ecological guilds.</title>
        <authorList>
            <consortium name="Lawrence Berkeley National Laboratory"/>
            <person name="Harder C.B."/>
            <person name="Miyauchi S."/>
            <person name="Viragh M."/>
            <person name="Kuo A."/>
            <person name="Thoen E."/>
            <person name="Andreopoulos B."/>
            <person name="Lu D."/>
            <person name="Skrede I."/>
            <person name="Drula E."/>
            <person name="Henrissat B."/>
            <person name="Morin E."/>
            <person name="Kohler A."/>
            <person name="Barry K."/>
            <person name="LaButti K."/>
            <person name="Morin E."/>
            <person name="Salamov A."/>
            <person name="Lipzen A."/>
            <person name="Mereny Z."/>
            <person name="Hegedus B."/>
            <person name="Baldrian P."/>
            <person name="Stursova M."/>
            <person name="Weitz H."/>
            <person name="Taylor A."/>
            <person name="Grigoriev I.V."/>
            <person name="Nagy L.G."/>
            <person name="Martin F."/>
            <person name="Kauserud H."/>
        </authorList>
    </citation>
    <scope>NUCLEOTIDE SEQUENCE</scope>
    <source>
        <strain evidence="2">CBHHK067</strain>
    </source>
</reference>
<accession>A0AAD7DD50</accession>
<feature type="region of interest" description="Disordered" evidence="1">
    <location>
        <begin position="1"/>
        <end position="59"/>
    </location>
</feature>
<feature type="compositionally biased region" description="Acidic residues" evidence="1">
    <location>
        <begin position="29"/>
        <end position="45"/>
    </location>
</feature>
<sequence length="224" mass="25093">MSSAQVGRKGGKEEEWGGRYIRKAASDGRDDEEINGGEGDVDDEGRDGGKGGGMRRSCSGMQKCRMNAKGWPRAMRSRAATWKHNLNARRVSKRQARGVVSGAEAIGSDRTDSAISEQRCSSSEKVTVLGHWRRRRQADGFATVGTTRGQRKARAKADRMGREGEMGRQFERAASNVGLNERQKLDKLQQNRRDERCIWRYDISLGPHLERRRDISESVNDRGV</sequence>
<comment type="caution">
    <text evidence="2">The sequence shown here is derived from an EMBL/GenBank/DDBJ whole genome shotgun (WGS) entry which is preliminary data.</text>
</comment>
<dbReference type="EMBL" id="JARKIE010000077">
    <property type="protein sequence ID" value="KAJ7688750.1"/>
    <property type="molecule type" value="Genomic_DNA"/>
</dbReference>
<dbReference type="AlphaFoldDB" id="A0AAD7DD50"/>
<evidence type="ECO:0000313" key="3">
    <source>
        <dbReference type="Proteomes" id="UP001221757"/>
    </source>
</evidence>
<gene>
    <name evidence="2" type="ORF">B0H17DRAFT_1180504</name>
</gene>
<keyword evidence="3" id="KW-1185">Reference proteome</keyword>
<name>A0AAD7DD50_MYCRO</name>
<protein>
    <submittedName>
        <fullName evidence="2">Uncharacterized protein</fullName>
    </submittedName>
</protein>
<organism evidence="2 3">
    <name type="scientific">Mycena rosella</name>
    <name type="common">Pink bonnet</name>
    <name type="synonym">Agaricus rosellus</name>
    <dbReference type="NCBI Taxonomy" id="1033263"/>
    <lineage>
        <taxon>Eukaryota</taxon>
        <taxon>Fungi</taxon>
        <taxon>Dikarya</taxon>
        <taxon>Basidiomycota</taxon>
        <taxon>Agaricomycotina</taxon>
        <taxon>Agaricomycetes</taxon>
        <taxon>Agaricomycetidae</taxon>
        <taxon>Agaricales</taxon>
        <taxon>Marasmiineae</taxon>
        <taxon>Mycenaceae</taxon>
        <taxon>Mycena</taxon>
    </lineage>
</organism>
<evidence type="ECO:0000256" key="1">
    <source>
        <dbReference type="SAM" id="MobiDB-lite"/>
    </source>
</evidence>
<dbReference type="Proteomes" id="UP001221757">
    <property type="component" value="Unassembled WGS sequence"/>
</dbReference>
<evidence type="ECO:0000313" key="2">
    <source>
        <dbReference type="EMBL" id="KAJ7688750.1"/>
    </source>
</evidence>